<gene>
    <name evidence="2" type="ORF">EV191_11465</name>
</gene>
<dbReference type="SUPFAM" id="SSF56112">
    <property type="entry name" value="Protein kinase-like (PK-like)"/>
    <property type="match status" value="1"/>
</dbReference>
<reference evidence="2 3" key="1">
    <citation type="submission" date="2019-03" db="EMBL/GenBank/DDBJ databases">
        <title>Genomic Encyclopedia of Type Strains, Phase IV (KMG-IV): sequencing the most valuable type-strain genomes for metagenomic binning, comparative biology and taxonomic classification.</title>
        <authorList>
            <person name="Goeker M."/>
        </authorList>
    </citation>
    <scope>NUCLEOTIDE SEQUENCE [LARGE SCALE GENOMIC DNA]</scope>
    <source>
        <strain evidence="2 3">DSM 45765</strain>
    </source>
</reference>
<evidence type="ECO:0000313" key="3">
    <source>
        <dbReference type="Proteomes" id="UP000294911"/>
    </source>
</evidence>
<keyword evidence="2" id="KW-0808">Transferase</keyword>
<dbReference type="Proteomes" id="UP000294911">
    <property type="component" value="Unassembled WGS sequence"/>
</dbReference>
<accession>A0A4R2QDF5</accession>
<sequence length="256" mass="28108">MHEEALTGGNMTQVVRVGDTVRRSAGRWTPTVHALLGHLRERGFQRAPEPLGMDESGREVLSLLAGAAARYPLPDYALSDATLREVFAMVREYHEATVDFPLPAGASWQWPAREPFEVICHNDIAPYNTMFVAGRPSGLIDFDTASPGPRRWDLGYAAYRFVPLTDPANPDVPYHGVAEQRRRLALAVTAYGSTDIQPAKVLRAAIDKLCALVAFIKAEAAAGDPAQLAVLERGDTDIYQRDIRYLVEHTDQLAAG</sequence>
<feature type="domain" description="Aminoglycoside phosphotransferase" evidence="1">
    <location>
        <begin position="109"/>
        <end position="170"/>
    </location>
</feature>
<dbReference type="InterPro" id="IPR002575">
    <property type="entry name" value="Aminoglycoside_PTrfase"/>
</dbReference>
<evidence type="ECO:0000313" key="2">
    <source>
        <dbReference type="EMBL" id="TCP46268.1"/>
    </source>
</evidence>
<dbReference type="Gene3D" id="3.90.1200.10">
    <property type="match status" value="1"/>
</dbReference>
<comment type="caution">
    <text evidence="2">The sequence shown here is derived from an EMBL/GenBank/DDBJ whole genome shotgun (WGS) entry which is preliminary data.</text>
</comment>
<keyword evidence="3" id="KW-1185">Reference proteome</keyword>
<protein>
    <submittedName>
        <fullName evidence="2">Phosphotransferase family enzyme</fullName>
    </submittedName>
</protein>
<proteinExistence type="predicted"/>
<dbReference type="AlphaFoldDB" id="A0A4R2QDF5"/>
<name>A0A4R2QDF5_9PSEU</name>
<organism evidence="2 3">
    <name type="scientific">Tamaricihabitans halophyticus</name>
    <dbReference type="NCBI Taxonomy" id="1262583"/>
    <lineage>
        <taxon>Bacteria</taxon>
        <taxon>Bacillati</taxon>
        <taxon>Actinomycetota</taxon>
        <taxon>Actinomycetes</taxon>
        <taxon>Pseudonocardiales</taxon>
        <taxon>Pseudonocardiaceae</taxon>
        <taxon>Tamaricihabitans</taxon>
    </lineage>
</organism>
<dbReference type="Pfam" id="PF01636">
    <property type="entry name" value="APH"/>
    <property type="match status" value="1"/>
</dbReference>
<dbReference type="GO" id="GO:0016740">
    <property type="term" value="F:transferase activity"/>
    <property type="evidence" value="ECO:0007669"/>
    <property type="project" value="UniProtKB-KW"/>
</dbReference>
<evidence type="ECO:0000259" key="1">
    <source>
        <dbReference type="Pfam" id="PF01636"/>
    </source>
</evidence>
<dbReference type="RefSeq" id="WP_132879691.1">
    <property type="nucleotide sequence ID" value="NZ_SLXQ01000014.1"/>
</dbReference>
<dbReference type="EMBL" id="SLXQ01000014">
    <property type="protein sequence ID" value="TCP46268.1"/>
    <property type="molecule type" value="Genomic_DNA"/>
</dbReference>
<dbReference type="OrthoDB" id="236897at2"/>
<dbReference type="InterPro" id="IPR011009">
    <property type="entry name" value="Kinase-like_dom_sf"/>
</dbReference>